<keyword evidence="3" id="KW-0539">Nucleus</keyword>
<organism evidence="4 5">
    <name type="scientific">Jimgerdemannia flammicorona</name>
    <dbReference type="NCBI Taxonomy" id="994334"/>
    <lineage>
        <taxon>Eukaryota</taxon>
        <taxon>Fungi</taxon>
        <taxon>Fungi incertae sedis</taxon>
        <taxon>Mucoromycota</taxon>
        <taxon>Mucoromycotina</taxon>
        <taxon>Endogonomycetes</taxon>
        <taxon>Endogonales</taxon>
        <taxon>Endogonaceae</taxon>
        <taxon>Jimgerdemannia</taxon>
    </lineage>
</organism>
<dbReference type="AlphaFoldDB" id="A0A433PEP3"/>
<dbReference type="InterPro" id="IPR004023">
    <property type="entry name" value="Mago_nashi"/>
</dbReference>
<evidence type="ECO:0000256" key="2">
    <source>
        <dbReference type="ARBA" id="ARBA00009270"/>
    </source>
</evidence>
<comment type="caution">
    <text evidence="4">The sequence shown here is derived from an EMBL/GenBank/DDBJ whole genome shotgun (WGS) entry which is preliminary data.</text>
</comment>
<name>A0A433PEP3_9FUNG</name>
<gene>
    <name evidence="4" type="ORF">BC938DRAFT_476728</name>
</gene>
<evidence type="ECO:0000256" key="1">
    <source>
        <dbReference type="ARBA" id="ARBA00004123"/>
    </source>
</evidence>
<protein>
    <submittedName>
        <fullName evidence="4">Mago nashi domain-containing protein</fullName>
    </submittedName>
</protein>
<evidence type="ECO:0000313" key="4">
    <source>
        <dbReference type="EMBL" id="RUS16013.1"/>
    </source>
</evidence>
<dbReference type="PANTHER" id="PTHR12638:SF0">
    <property type="entry name" value="MAGO HOMOLOG, EXON JUNCTION COMPLEX SUBUNIT-RELATED"/>
    <property type="match status" value="1"/>
</dbReference>
<comment type="similarity">
    <text evidence="2">Belongs to the mago nashi family.</text>
</comment>
<comment type="subcellular location">
    <subcellularLocation>
        <location evidence="1">Nucleus</location>
    </subcellularLocation>
</comment>
<dbReference type="SUPFAM" id="SSF89817">
    <property type="entry name" value="Mago nashi protein"/>
    <property type="match status" value="1"/>
</dbReference>
<dbReference type="PANTHER" id="PTHR12638">
    <property type="entry name" value="PROTEIN MAGO NASHI HOMOLOG"/>
    <property type="match status" value="1"/>
</dbReference>
<evidence type="ECO:0000313" key="5">
    <source>
        <dbReference type="Proteomes" id="UP000274822"/>
    </source>
</evidence>
<dbReference type="Gene3D" id="3.30.1560.10">
    <property type="entry name" value="Mago nashi"/>
    <property type="match status" value="1"/>
</dbReference>
<evidence type="ECO:0000256" key="3">
    <source>
        <dbReference type="ARBA" id="ARBA00023242"/>
    </source>
</evidence>
<accession>A0A433PEP3</accession>
<dbReference type="InterPro" id="IPR036605">
    <property type="entry name" value="Mago_nashi_sf"/>
</dbReference>
<dbReference type="GO" id="GO:0008380">
    <property type="term" value="P:RNA splicing"/>
    <property type="evidence" value="ECO:0007669"/>
    <property type="project" value="InterPro"/>
</dbReference>
<keyword evidence="5" id="KW-1185">Reference proteome</keyword>
<dbReference type="Proteomes" id="UP000274822">
    <property type="component" value="Unassembled WGS sequence"/>
</dbReference>
<reference evidence="4 5" key="1">
    <citation type="journal article" date="2018" name="New Phytol.">
        <title>Phylogenomics of Endogonaceae and evolution of mycorrhizas within Mucoromycota.</title>
        <authorList>
            <person name="Chang Y."/>
            <person name="Desiro A."/>
            <person name="Na H."/>
            <person name="Sandor L."/>
            <person name="Lipzen A."/>
            <person name="Clum A."/>
            <person name="Barry K."/>
            <person name="Grigoriev I.V."/>
            <person name="Martin F.M."/>
            <person name="Stajich J.E."/>
            <person name="Smith M.E."/>
            <person name="Bonito G."/>
            <person name="Spatafora J.W."/>
        </authorList>
    </citation>
    <scope>NUCLEOTIDE SEQUENCE [LARGE SCALE GENOMIC DNA]</scope>
    <source>
        <strain evidence="4 5">AD002</strain>
    </source>
</reference>
<proteinExistence type="inferred from homology"/>
<dbReference type="GO" id="GO:0035145">
    <property type="term" value="C:exon-exon junction complex"/>
    <property type="evidence" value="ECO:0007669"/>
    <property type="project" value="InterPro"/>
</dbReference>
<dbReference type="EMBL" id="RBNJ01024793">
    <property type="protein sequence ID" value="RUS16013.1"/>
    <property type="molecule type" value="Genomic_DNA"/>
</dbReference>
<dbReference type="Pfam" id="PF02792">
    <property type="entry name" value="Mago_nashi"/>
    <property type="match status" value="1"/>
</dbReference>
<sequence>MNLPGSAGHMGRYGHEFLEFEFRADGQCRYANNSNYRNDSLIRKEMYVSSTMMKELKRIIADSEVMKEDDSRWPKKNVVGRQELEIRLGNEHISFEVRLFPPPFLLGRLYYFSTCFTFVMRFRPSRLPSSARSLRFKRAMTQRDCVYSITLCKILSVWCSH</sequence>